<dbReference type="Proteomes" id="UP001206128">
    <property type="component" value="Unassembled WGS sequence"/>
</dbReference>
<dbReference type="Pfam" id="PF00106">
    <property type="entry name" value="adh_short"/>
    <property type="match status" value="1"/>
</dbReference>
<dbReference type="InterPro" id="IPR036291">
    <property type="entry name" value="NAD(P)-bd_dom_sf"/>
</dbReference>
<name>A0AAE3GDH7_9PSEU</name>
<evidence type="ECO:0008006" key="6">
    <source>
        <dbReference type="Google" id="ProtNLM"/>
    </source>
</evidence>
<accession>A0AAE3GDH7</accession>
<comment type="similarity">
    <text evidence="1 3">Belongs to the short-chain dehydrogenases/reductases (SDR) family.</text>
</comment>
<evidence type="ECO:0000256" key="2">
    <source>
        <dbReference type="ARBA" id="ARBA00023002"/>
    </source>
</evidence>
<dbReference type="AlphaFoldDB" id="A0AAE3GDH7"/>
<keyword evidence="5" id="KW-1185">Reference proteome</keyword>
<dbReference type="PANTHER" id="PTHR44196">
    <property type="entry name" value="DEHYDROGENASE/REDUCTASE SDR FAMILY MEMBER 7B"/>
    <property type="match status" value="1"/>
</dbReference>
<dbReference type="GO" id="GO:0016020">
    <property type="term" value="C:membrane"/>
    <property type="evidence" value="ECO:0007669"/>
    <property type="project" value="TreeGrafter"/>
</dbReference>
<dbReference type="GO" id="GO:0016491">
    <property type="term" value="F:oxidoreductase activity"/>
    <property type="evidence" value="ECO:0007669"/>
    <property type="project" value="UniProtKB-KW"/>
</dbReference>
<reference evidence="4" key="1">
    <citation type="submission" date="2022-06" db="EMBL/GenBank/DDBJ databases">
        <title>Genomic Encyclopedia of Archaeal and Bacterial Type Strains, Phase II (KMG-II): from individual species to whole genera.</title>
        <authorList>
            <person name="Goeker M."/>
        </authorList>
    </citation>
    <scope>NUCLEOTIDE SEQUENCE</scope>
    <source>
        <strain evidence="4">DSM 43935</strain>
    </source>
</reference>
<evidence type="ECO:0000256" key="3">
    <source>
        <dbReference type="RuleBase" id="RU000363"/>
    </source>
</evidence>
<dbReference type="SUPFAM" id="SSF51735">
    <property type="entry name" value="NAD(P)-binding Rossmann-fold domains"/>
    <property type="match status" value="1"/>
</dbReference>
<dbReference type="CDD" id="cd05233">
    <property type="entry name" value="SDR_c"/>
    <property type="match status" value="1"/>
</dbReference>
<proteinExistence type="inferred from homology"/>
<evidence type="ECO:0000313" key="5">
    <source>
        <dbReference type="Proteomes" id="UP001206128"/>
    </source>
</evidence>
<dbReference type="PRINTS" id="PR00081">
    <property type="entry name" value="GDHRDH"/>
</dbReference>
<dbReference type="PRINTS" id="PR00080">
    <property type="entry name" value="SDRFAMILY"/>
</dbReference>
<dbReference type="RefSeq" id="WP_253771841.1">
    <property type="nucleotide sequence ID" value="NZ_JAMTCK010000006.1"/>
</dbReference>
<evidence type="ECO:0000256" key="1">
    <source>
        <dbReference type="ARBA" id="ARBA00006484"/>
    </source>
</evidence>
<comment type="caution">
    <text evidence="4">The sequence shown here is derived from an EMBL/GenBank/DDBJ whole genome shotgun (WGS) entry which is preliminary data.</text>
</comment>
<protein>
    <recommendedName>
        <fullName evidence="6">Short-chain dehydrogenase</fullName>
    </recommendedName>
</protein>
<keyword evidence="2" id="KW-0560">Oxidoreductase</keyword>
<dbReference type="PIRSF" id="PIRSF000126">
    <property type="entry name" value="11-beta-HSD1"/>
    <property type="match status" value="1"/>
</dbReference>
<dbReference type="InterPro" id="IPR002347">
    <property type="entry name" value="SDR_fam"/>
</dbReference>
<organism evidence="4 5">
    <name type="scientific">Goodfellowiella coeruleoviolacea</name>
    <dbReference type="NCBI Taxonomy" id="334858"/>
    <lineage>
        <taxon>Bacteria</taxon>
        <taxon>Bacillati</taxon>
        <taxon>Actinomycetota</taxon>
        <taxon>Actinomycetes</taxon>
        <taxon>Pseudonocardiales</taxon>
        <taxon>Pseudonocardiaceae</taxon>
        <taxon>Goodfellowiella</taxon>
    </lineage>
</organism>
<evidence type="ECO:0000313" key="4">
    <source>
        <dbReference type="EMBL" id="MCP2166216.1"/>
    </source>
</evidence>
<dbReference type="EMBL" id="JAMTCK010000006">
    <property type="protein sequence ID" value="MCP2166216.1"/>
    <property type="molecule type" value="Genomic_DNA"/>
</dbReference>
<gene>
    <name evidence="4" type="ORF">LX83_003075</name>
</gene>
<dbReference type="PANTHER" id="PTHR44196:SF2">
    <property type="entry name" value="SHORT-CHAIN DEHYDROGENASE-RELATED"/>
    <property type="match status" value="1"/>
</dbReference>
<sequence length="259" mass="27895">MPTALVTGPTAGLGAAFARRLAAEGYDMVLVARDLTRLHALAAELRDRHGVDVEVLRADLADAEQRLQVEVRLRASDRPVDLLVNNAGIGLSGQVWSTGVRSLQAQLDINVTSVLRLTWAVLPGMLERGHGAVINVASVAAFVPGGGSTYNPSKAWVVSFSEGLASAVADQGVRVLALCPGFVRTEFHQRAKLDMSALPAPLWLDATQVVHECLADLRRGRVVSVPGMQYKLLMGLIRVLPRPLLRRITAKFATARDRT</sequence>
<dbReference type="Gene3D" id="3.40.50.720">
    <property type="entry name" value="NAD(P)-binding Rossmann-like Domain"/>
    <property type="match status" value="1"/>
</dbReference>